<dbReference type="STRING" id="862719.AZOLI_0738"/>
<protein>
    <submittedName>
        <fullName evidence="1">Uncharacterized protein</fullName>
    </submittedName>
</protein>
<dbReference type="KEGG" id="ali:AZOLI_0738"/>
<accession>G7Z9I5</accession>
<organism evidence="1 2">
    <name type="scientific">Azospirillum lipoferum (strain 4B)</name>
    <dbReference type="NCBI Taxonomy" id="862719"/>
    <lineage>
        <taxon>Bacteria</taxon>
        <taxon>Pseudomonadati</taxon>
        <taxon>Pseudomonadota</taxon>
        <taxon>Alphaproteobacteria</taxon>
        <taxon>Rhodospirillales</taxon>
        <taxon>Azospirillaceae</taxon>
        <taxon>Azospirillum</taxon>
    </lineage>
</organism>
<sequence>MGRCNRCCTDCCAAGATGVAACDRSGANLWQPGIPPLRIARLAKRSPAALASFGHTNERSQ</sequence>
<gene>
    <name evidence="1" type="ordered locus">AZOLI_0738</name>
</gene>
<proteinExistence type="predicted"/>
<evidence type="ECO:0000313" key="1">
    <source>
        <dbReference type="EMBL" id="CBS86097.1"/>
    </source>
</evidence>
<dbReference type="EMBL" id="FQ311868">
    <property type="protein sequence ID" value="CBS86097.1"/>
    <property type="molecule type" value="Genomic_DNA"/>
</dbReference>
<reference evidence="2" key="1">
    <citation type="journal article" date="2011" name="PLoS Genet.">
        <title>Azospirillum genomes reveal transition of bacteria from aquatic to terrestrial environments.</title>
        <authorList>
            <person name="Wisniewski-Dye F."/>
            <person name="Borziak K."/>
            <person name="Khalsa-Moyers G."/>
            <person name="Alexandre G."/>
            <person name="Sukharnikov L.O."/>
            <person name="Wuichet K."/>
            <person name="Hurst G.B."/>
            <person name="McDonald W.H."/>
            <person name="Robertson J.S."/>
            <person name="Barbe V."/>
            <person name="Calteau A."/>
            <person name="Rouy Z."/>
            <person name="Mangenot S."/>
            <person name="Prigent-Combaret C."/>
            <person name="Normand P."/>
            <person name="Boyer M."/>
            <person name="Siguier P."/>
            <person name="Dessaux Y."/>
            <person name="Elmerich C."/>
            <person name="Condemine G."/>
            <person name="Krishnen G."/>
            <person name="Kennedy I."/>
            <person name="Paterson A.H."/>
            <person name="Gonzalez V."/>
            <person name="Mavingui P."/>
            <person name="Zhulin I.B."/>
        </authorList>
    </citation>
    <scope>NUCLEOTIDE SEQUENCE [LARGE SCALE GENOMIC DNA]</scope>
    <source>
        <strain evidence="2">4B</strain>
    </source>
</reference>
<name>G7Z9I5_AZOL4</name>
<dbReference type="PROSITE" id="PS51257">
    <property type="entry name" value="PROKAR_LIPOPROTEIN"/>
    <property type="match status" value="1"/>
</dbReference>
<keyword evidence="2" id="KW-1185">Reference proteome</keyword>
<evidence type="ECO:0000313" key="2">
    <source>
        <dbReference type="Proteomes" id="UP000005667"/>
    </source>
</evidence>
<dbReference type="Proteomes" id="UP000005667">
    <property type="component" value="Chromosome"/>
</dbReference>
<dbReference type="AlphaFoldDB" id="G7Z9I5"/>
<dbReference type="HOGENOM" id="CLU_2912461_0_0_5"/>